<evidence type="ECO:0000259" key="17">
    <source>
        <dbReference type="PROSITE" id="PS50222"/>
    </source>
</evidence>
<comment type="subcellular location">
    <subcellularLocation>
        <location evidence="1">Membrane</location>
        <topology evidence="1">Multi-pass membrane protein</topology>
    </subcellularLocation>
</comment>
<dbReference type="EMBL" id="OZ019896">
    <property type="protein sequence ID" value="CAK9222276.1"/>
    <property type="molecule type" value="Genomic_DNA"/>
</dbReference>
<dbReference type="InterPro" id="IPR027359">
    <property type="entry name" value="Volt_channel_dom_sf"/>
</dbReference>
<keyword evidence="10" id="KW-0851">Voltage-gated channel</keyword>
<protein>
    <recommendedName>
        <fullName evidence="17">EF-hand domain-containing protein</fullName>
    </recommendedName>
</protein>
<evidence type="ECO:0000256" key="11">
    <source>
        <dbReference type="ARBA" id="ARBA00022989"/>
    </source>
</evidence>
<feature type="transmembrane region" description="Helical" evidence="16">
    <location>
        <begin position="194"/>
        <end position="211"/>
    </location>
</feature>
<feature type="transmembrane region" description="Helical" evidence="16">
    <location>
        <begin position="164"/>
        <end position="182"/>
    </location>
</feature>
<dbReference type="InterPro" id="IPR011992">
    <property type="entry name" value="EF-hand-dom_pair"/>
</dbReference>
<dbReference type="PROSITE" id="PS50222">
    <property type="entry name" value="EF_HAND_2"/>
    <property type="match status" value="1"/>
</dbReference>
<feature type="region of interest" description="Disordered" evidence="15">
    <location>
        <begin position="1"/>
        <end position="21"/>
    </location>
</feature>
<evidence type="ECO:0000256" key="5">
    <source>
        <dbReference type="ARBA" id="ARBA00022568"/>
    </source>
</evidence>
<feature type="transmembrane region" description="Helical" evidence="16">
    <location>
        <begin position="477"/>
        <end position="497"/>
    </location>
</feature>
<dbReference type="InterPro" id="IPR002048">
    <property type="entry name" value="EF_hand_dom"/>
</dbReference>
<evidence type="ECO:0000256" key="4">
    <source>
        <dbReference type="ARBA" id="ARBA00022448"/>
    </source>
</evidence>
<evidence type="ECO:0000256" key="15">
    <source>
        <dbReference type="SAM" id="MobiDB-lite"/>
    </source>
</evidence>
<keyword evidence="6" id="KW-0107">Calcium channel</keyword>
<feature type="transmembrane region" description="Helical" evidence="16">
    <location>
        <begin position="621"/>
        <end position="639"/>
    </location>
</feature>
<dbReference type="Pfam" id="PF00520">
    <property type="entry name" value="Ion_trans"/>
    <property type="match status" value="2"/>
</dbReference>
<dbReference type="InterPro" id="IPR005821">
    <property type="entry name" value="Ion_trans_dom"/>
</dbReference>
<evidence type="ECO:0000256" key="3">
    <source>
        <dbReference type="ARBA" id="ARBA00011738"/>
    </source>
</evidence>
<evidence type="ECO:0000256" key="10">
    <source>
        <dbReference type="ARBA" id="ARBA00022882"/>
    </source>
</evidence>
<feature type="transmembrane region" description="Helical" evidence="16">
    <location>
        <begin position="573"/>
        <end position="597"/>
    </location>
</feature>
<evidence type="ECO:0000256" key="2">
    <source>
        <dbReference type="ARBA" id="ARBA00009286"/>
    </source>
</evidence>
<keyword evidence="19" id="KW-1185">Reference proteome</keyword>
<feature type="transmembrane region" description="Helical" evidence="16">
    <location>
        <begin position="125"/>
        <end position="144"/>
    </location>
</feature>
<dbReference type="SUPFAM" id="SSF81324">
    <property type="entry name" value="Voltage-gated potassium channels"/>
    <property type="match status" value="2"/>
</dbReference>
<feature type="transmembrane region" description="Helical" evidence="16">
    <location>
        <begin position="223"/>
        <end position="246"/>
    </location>
</feature>
<keyword evidence="5" id="KW-0109">Calcium transport</keyword>
<name>A0ABP0UHM4_9BRYO</name>
<evidence type="ECO:0000313" key="18">
    <source>
        <dbReference type="EMBL" id="CAK9222276.1"/>
    </source>
</evidence>
<keyword evidence="11 16" id="KW-1133">Transmembrane helix</keyword>
<evidence type="ECO:0000256" key="1">
    <source>
        <dbReference type="ARBA" id="ARBA00004141"/>
    </source>
</evidence>
<dbReference type="Gene3D" id="1.10.287.70">
    <property type="match status" value="2"/>
</dbReference>
<evidence type="ECO:0000256" key="12">
    <source>
        <dbReference type="ARBA" id="ARBA00023065"/>
    </source>
</evidence>
<dbReference type="SUPFAM" id="SSF47473">
    <property type="entry name" value="EF-hand"/>
    <property type="match status" value="1"/>
</dbReference>
<dbReference type="PANTHER" id="PTHR46988:SF2">
    <property type="entry name" value="TWO PORE CALCIUM CHANNEL PROTEIN 1"/>
    <property type="match status" value="1"/>
</dbReference>
<feature type="transmembrane region" description="Helical" evidence="16">
    <location>
        <begin position="439"/>
        <end position="457"/>
    </location>
</feature>
<dbReference type="InterPro" id="IPR044581">
    <property type="entry name" value="TPC1_plant"/>
</dbReference>
<evidence type="ECO:0000313" key="19">
    <source>
        <dbReference type="Proteomes" id="UP001497512"/>
    </source>
</evidence>
<keyword evidence="7 16" id="KW-0812">Transmembrane</keyword>
<accession>A0ABP0UHM4</accession>
<evidence type="ECO:0000256" key="14">
    <source>
        <dbReference type="ARBA" id="ARBA00023303"/>
    </source>
</evidence>
<dbReference type="Proteomes" id="UP001497512">
    <property type="component" value="Chromosome 4"/>
</dbReference>
<evidence type="ECO:0000256" key="16">
    <source>
        <dbReference type="SAM" id="Phobius"/>
    </source>
</evidence>
<feature type="transmembrane region" description="Helical" evidence="16">
    <location>
        <begin position="70"/>
        <end position="94"/>
    </location>
</feature>
<keyword evidence="12" id="KW-0406">Ion transport</keyword>
<reference evidence="18" key="1">
    <citation type="submission" date="2024-02" db="EMBL/GenBank/DDBJ databases">
        <authorList>
            <consortium name="ELIXIR-Norway"/>
            <consortium name="Elixir Norway"/>
        </authorList>
    </citation>
    <scope>NUCLEOTIDE SEQUENCE</scope>
</reference>
<feature type="transmembrane region" description="Helical" evidence="16">
    <location>
        <begin position="651"/>
        <end position="677"/>
    </location>
</feature>
<sequence>MEESLLPSCSSRRRDSKEETKSSVLGRRVVAITAGDKYQKAAAMVDQAEDGIGLPLEVLEQSNFEQAAKWYFWFIGLDLLWSLDMAVLLLLNFFEVPLWCKEEFPDPCGNREKFYLGGLPYLTRTQSLILELVSWIVLAVYILYPITFTGNKLFWKSRLDNVKVILLVLLAADTIFNAFYVAPWGPIENIPFRLAPYIRVIIVAMSIRGLRDCMRTLMGIIPDFLNIAALLLLFLLFSSWLAYVLFEDTAQGKTVFTSYGTTLYQMSILFTTANNPDVWMPAYQVSRYTCVFFILYILFGVYFITNLVLAVVYDSFKGQLAKNMVEMDNKRQRGLNVAFGILDEQSKGYLEIGQCAQLFKELNTYRTLPKIADEDMQDIFYALDDSGDFKINKEEFADLCSAISLKFEKSEEPAYIEHFPTIYNSKIFKELKQFVRSKHFEYIIMGMLLANLVTVIIETTLDIQNSSSQYIWQDVELALGWLYVVEMVLKVVAYGFHNYWRSDQNRFDFVITVTVVVVETLTFILPSSQSNNEEIRYLLIARLLRLTRLLVLVKQYKVLVSTFFKLIPSVMPYLGVTFCSMCLFCIFGNQVFGGLVYAGNPKLPGSEIAINDYMVNNFNDFPSGMVTLFNILVLGNWQVWMDGYAQLTGKWWTVFYFWGFYVLGVLFLFNLVAAFVLEAFFAEIELYSSQDSPGNEDLDGQVAMNGNVQTLMNHILSSELEKTRSMQNP</sequence>
<keyword evidence="14" id="KW-0407">Ion channel</keyword>
<feature type="transmembrane region" description="Helical" evidence="16">
    <location>
        <begin position="509"/>
        <end position="529"/>
    </location>
</feature>
<evidence type="ECO:0000256" key="13">
    <source>
        <dbReference type="ARBA" id="ARBA00023136"/>
    </source>
</evidence>
<dbReference type="Gene3D" id="1.20.120.350">
    <property type="entry name" value="Voltage-gated potassium channels. Chain C"/>
    <property type="match status" value="1"/>
</dbReference>
<keyword evidence="13 16" id="KW-0472">Membrane</keyword>
<comment type="similarity">
    <text evidence="2">Belongs to the calcium channel alpha-1 subunit (TC 1.A.1.11) family. Two pore calcium channel subfamily.</text>
</comment>
<comment type="subunit">
    <text evidence="3">Homodimer.</text>
</comment>
<dbReference type="Gene3D" id="1.10.238.10">
    <property type="entry name" value="EF-hand"/>
    <property type="match status" value="1"/>
</dbReference>
<evidence type="ECO:0000256" key="8">
    <source>
        <dbReference type="ARBA" id="ARBA00022737"/>
    </source>
</evidence>
<feature type="compositionally biased region" description="Basic and acidic residues" evidence="15">
    <location>
        <begin position="12"/>
        <end position="21"/>
    </location>
</feature>
<keyword evidence="8" id="KW-0677">Repeat</keyword>
<evidence type="ECO:0000256" key="6">
    <source>
        <dbReference type="ARBA" id="ARBA00022673"/>
    </source>
</evidence>
<proteinExistence type="inferred from homology"/>
<evidence type="ECO:0000256" key="7">
    <source>
        <dbReference type="ARBA" id="ARBA00022692"/>
    </source>
</evidence>
<keyword evidence="9" id="KW-0106">Calcium</keyword>
<keyword evidence="4" id="KW-0813">Transport</keyword>
<feature type="domain" description="EF-hand" evidence="17">
    <location>
        <begin position="371"/>
        <end position="406"/>
    </location>
</feature>
<dbReference type="PANTHER" id="PTHR46988">
    <property type="entry name" value="TWO PORE CALCIUM CHANNEL PROTEIN 1"/>
    <property type="match status" value="1"/>
</dbReference>
<evidence type="ECO:0000256" key="9">
    <source>
        <dbReference type="ARBA" id="ARBA00022837"/>
    </source>
</evidence>
<organism evidence="18 19">
    <name type="scientific">Sphagnum troendelagicum</name>
    <dbReference type="NCBI Taxonomy" id="128251"/>
    <lineage>
        <taxon>Eukaryota</taxon>
        <taxon>Viridiplantae</taxon>
        <taxon>Streptophyta</taxon>
        <taxon>Embryophyta</taxon>
        <taxon>Bryophyta</taxon>
        <taxon>Sphagnophytina</taxon>
        <taxon>Sphagnopsida</taxon>
        <taxon>Sphagnales</taxon>
        <taxon>Sphagnaceae</taxon>
        <taxon>Sphagnum</taxon>
    </lineage>
</organism>
<feature type="transmembrane region" description="Helical" evidence="16">
    <location>
        <begin position="285"/>
        <end position="313"/>
    </location>
</feature>
<gene>
    <name evidence="18" type="ORF">CSSPTR1EN2_LOCUS15984</name>
</gene>